<dbReference type="PANTHER" id="PTHR34846">
    <property type="entry name" value="4-CARBOXYMUCONOLACTONE DECARBOXYLASE FAMILY PROTEIN (AFU_ORTHOLOGUE AFUA_6G11590)"/>
    <property type="match status" value="1"/>
</dbReference>
<protein>
    <submittedName>
        <fullName evidence="1">Uncharacterized protein</fullName>
    </submittedName>
</protein>
<proteinExistence type="predicted"/>
<dbReference type="Gene3D" id="1.20.1290.10">
    <property type="entry name" value="AhpD-like"/>
    <property type="match status" value="1"/>
</dbReference>
<gene>
    <name evidence="1" type="ORF">B1H19_04445</name>
</gene>
<dbReference type="AlphaFoldDB" id="A0A1V0TKR0"/>
<dbReference type="Proteomes" id="UP000192726">
    <property type="component" value="Chromosome"/>
</dbReference>
<organism evidence="1 2">
    <name type="scientific">Streptomyces gilvosporeus</name>
    <dbReference type="NCBI Taxonomy" id="553510"/>
    <lineage>
        <taxon>Bacteria</taxon>
        <taxon>Bacillati</taxon>
        <taxon>Actinomycetota</taxon>
        <taxon>Actinomycetes</taxon>
        <taxon>Kitasatosporales</taxon>
        <taxon>Streptomycetaceae</taxon>
        <taxon>Streptomyces</taxon>
    </lineage>
</organism>
<dbReference type="STRING" id="553510.B1H19_04445"/>
<sequence length="178" mass="18948">MTAVRLPYPRPEDLPEPLKTVPPLNLFRAFGNAPAYADGLISLGLAGLGRLNLTPRQRELLILDTATSTASAYVTQAHIPLGQAAGITSEQASFIRQQKPLPGPFSPQEAALLAAGRELLQDATCTGDTIRRAHQLCGAQAVTETLVLVGYYRLVCGLANALAVEPDGQSRQMLPYAS</sequence>
<name>A0A1V0TKR0_9ACTN</name>
<reference evidence="1 2" key="1">
    <citation type="submission" date="2017-04" db="EMBL/GenBank/DDBJ databases">
        <title>Complete Genome Sequence of Streptomyces gilvosporeus F607, a Capable Producer of Natamycin.</title>
        <authorList>
            <person name="Zong G."/>
            <person name="Zhong C."/>
            <person name="Fu J."/>
            <person name="Qin R."/>
            <person name="Cao G."/>
        </authorList>
    </citation>
    <scope>NUCLEOTIDE SEQUENCE [LARGE SCALE GENOMIC DNA]</scope>
    <source>
        <strain evidence="1 2">F607</strain>
    </source>
</reference>
<evidence type="ECO:0000313" key="2">
    <source>
        <dbReference type="Proteomes" id="UP000192726"/>
    </source>
</evidence>
<evidence type="ECO:0000313" key="1">
    <source>
        <dbReference type="EMBL" id="ARF53521.1"/>
    </source>
</evidence>
<dbReference type="SUPFAM" id="SSF69118">
    <property type="entry name" value="AhpD-like"/>
    <property type="match status" value="1"/>
</dbReference>
<dbReference type="PANTHER" id="PTHR34846:SF11">
    <property type="entry name" value="4-CARBOXYMUCONOLACTONE DECARBOXYLASE FAMILY PROTEIN (AFU_ORTHOLOGUE AFUA_6G11590)"/>
    <property type="match status" value="1"/>
</dbReference>
<accession>A0A1V0TKR0</accession>
<dbReference type="InterPro" id="IPR029032">
    <property type="entry name" value="AhpD-like"/>
</dbReference>
<keyword evidence="2" id="KW-1185">Reference proteome</keyword>
<dbReference type="EMBL" id="CP020569">
    <property type="protein sequence ID" value="ARF53521.1"/>
    <property type="molecule type" value="Genomic_DNA"/>
</dbReference>
<dbReference type="KEGG" id="sgv:B1H19_04445"/>